<name>A0A1Y0EB67_9RHOB</name>
<dbReference type="GO" id="GO:0016787">
    <property type="term" value="F:hydrolase activity"/>
    <property type="evidence" value="ECO:0007669"/>
    <property type="project" value="UniProtKB-KW"/>
</dbReference>
<dbReference type="Pfam" id="PF03747">
    <property type="entry name" value="ADP_ribosyl_GH"/>
    <property type="match status" value="1"/>
</dbReference>
<dbReference type="InterPro" id="IPR036705">
    <property type="entry name" value="Ribosyl_crysJ1_sf"/>
</dbReference>
<sequence length="218" mass="24028">MRKQSSLSRSSSLPNITHPAHTDILFTGLKLGDRHGGPTRMAEILFASLSETQTFDPDDITARYLAWWKEDAFDTGPTFAEVFKRIECGLDREKAVHEADIAQDGHTAGCNPAHRIAPLALFPFIMTADIGRFARQEAMITHYHPLAGDMSALMALICRLAIDGYSWDEVKRISKKIEPSAWAAVDNANISAGGFAPDVMRTALHFRKRSQESTVGSA</sequence>
<accession>A0A1Y0EB67</accession>
<organism evidence="1 2">
    <name type="scientific">Yoonia vestfoldensis</name>
    <dbReference type="NCBI Taxonomy" id="245188"/>
    <lineage>
        <taxon>Bacteria</taxon>
        <taxon>Pseudomonadati</taxon>
        <taxon>Pseudomonadota</taxon>
        <taxon>Alphaproteobacteria</taxon>
        <taxon>Rhodobacterales</taxon>
        <taxon>Paracoccaceae</taxon>
        <taxon>Yoonia</taxon>
    </lineage>
</organism>
<reference evidence="1 2" key="1">
    <citation type="submission" date="2017-05" db="EMBL/GenBank/DDBJ databases">
        <title>Genome Sequence of Loktanella vestfoldensis Strain SMR4r Isolated from a Culture of the Diatom Skeletonema marinoi.</title>
        <authorList>
            <person name="Topel M."/>
            <person name="Pinder M.I.M."/>
            <person name="Johansson O.N."/>
            <person name="Kourtchenko O."/>
            <person name="Godhe A."/>
            <person name="Clarke A.K."/>
        </authorList>
    </citation>
    <scope>NUCLEOTIDE SEQUENCE [LARGE SCALE GENOMIC DNA]</scope>
    <source>
        <strain evidence="1 2">SMR4r</strain>
    </source>
</reference>
<evidence type="ECO:0000313" key="2">
    <source>
        <dbReference type="Proteomes" id="UP000195273"/>
    </source>
</evidence>
<gene>
    <name evidence="1" type="ORF">LOKVESSMR4R_01561</name>
</gene>
<keyword evidence="1" id="KW-0378">Hydrolase</keyword>
<dbReference type="EMBL" id="CP021431">
    <property type="protein sequence ID" value="ARU00877.1"/>
    <property type="molecule type" value="Genomic_DNA"/>
</dbReference>
<dbReference type="Gene3D" id="1.10.4080.10">
    <property type="entry name" value="ADP-ribosylation/Crystallin J1"/>
    <property type="match status" value="1"/>
</dbReference>
<dbReference type="AlphaFoldDB" id="A0A1Y0EB67"/>
<dbReference type="SUPFAM" id="SSF101478">
    <property type="entry name" value="ADP-ribosylglycohydrolase"/>
    <property type="match status" value="1"/>
</dbReference>
<protein>
    <submittedName>
        <fullName evidence="1">ADP-ribosylglycohydrolase</fullName>
    </submittedName>
</protein>
<evidence type="ECO:0000313" key="1">
    <source>
        <dbReference type="EMBL" id="ARU00877.1"/>
    </source>
</evidence>
<keyword evidence="2" id="KW-1185">Reference proteome</keyword>
<dbReference type="KEGG" id="lvs:LOKVESSMR4R_01561"/>
<dbReference type="Proteomes" id="UP000195273">
    <property type="component" value="Chromosome"/>
</dbReference>
<proteinExistence type="predicted"/>
<dbReference type="InterPro" id="IPR005502">
    <property type="entry name" value="Ribosyl_crysJ1"/>
</dbReference>